<feature type="compositionally biased region" description="Low complexity" evidence="3">
    <location>
        <begin position="45"/>
        <end position="90"/>
    </location>
</feature>
<dbReference type="SUPFAM" id="SSF54928">
    <property type="entry name" value="RNA-binding domain, RBD"/>
    <property type="match status" value="2"/>
</dbReference>
<keyword evidence="1 2" id="KW-0694">RNA-binding</keyword>
<dbReference type="CDD" id="cd00590">
    <property type="entry name" value="RRM_SF"/>
    <property type="match status" value="3"/>
</dbReference>
<evidence type="ECO:0000259" key="4">
    <source>
        <dbReference type="PROSITE" id="PS50102"/>
    </source>
</evidence>
<feature type="region of interest" description="Disordered" evidence="3">
    <location>
        <begin position="36"/>
        <end position="91"/>
    </location>
</feature>
<keyword evidence="6" id="KW-1185">Reference proteome</keyword>
<evidence type="ECO:0000313" key="5">
    <source>
        <dbReference type="EMBL" id="ETO15639.1"/>
    </source>
</evidence>
<reference evidence="5 6" key="1">
    <citation type="journal article" date="2013" name="Curr. Biol.">
        <title>The Genome of the Foraminiferan Reticulomyxa filosa.</title>
        <authorList>
            <person name="Glockner G."/>
            <person name="Hulsmann N."/>
            <person name="Schleicher M."/>
            <person name="Noegel A.A."/>
            <person name="Eichinger L."/>
            <person name="Gallinger C."/>
            <person name="Pawlowski J."/>
            <person name="Sierra R."/>
            <person name="Euteneuer U."/>
            <person name="Pillet L."/>
            <person name="Moustafa A."/>
            <person name="Platzer M."/>
            <person name="Groth M."/>
            <person name="Szafranski K."/>
            <person name="Schliwa M."/>
        </authorList>
    </citation>
    <scope>NUCLEOTIDE SEQUENCE [LARGE SCALE GENOMIC DNA]</scope>
</reference>
<feature type="domain" description="RRM" evidence="4">
    <location>
        <begin position="101"/>
        <end position="179"/>
    </location>
</feature>
<feature type="domain" description="RRM" evidence="4">
    <location>
        <begin position="231"/>
        <end position="303"/>
    </location>
</feature>
<dbReference type="EMBL" id="ASPP01018934">
    <property type="protein sequence ID" value="ETO15639.1"/>
    <property type="molecule type" value="Genomic_DNA"/>
</dbReference>
<protein>
    <recommendedName>
        <fullName evidence="4">RRM domain-containing protein</fullName>
    </recommendedName>
</protein>
<evidence type="ECO:0000313" key="6">
    <source>
        <dbReference type="Proteomes" id="UP000023152"/>
    </source>
</evidence>
<dbReference type="PROSITE" id="PS50102">
    <property type="entry name" value="RRM"/>
    <property type="match status" value="3"/>
</dbReference>
<evidence type="ECO:0000256" key="3">
    <source>
        <dbReference type="SAM" id="MobiDB-lite"/>
    </source>
</evidence>
<feature type="compositionally biased region" description="Low complexity" evidence="3">
    <location>
        <begin position="1"/>
        <end position="22"/>
    </location>
</feature>
<dbReference type="InterPro" id="IPR000504">
    <property type="entry name" value="RRM_dom"/>
</dbReference>
<dbReference type="PANTHER" id="PTHR48027">
    <property type="entry name" value="HETEROGENEOUS NUCLEAR RIBONUCLEOPROTEIN 87F-RELATED"/>
    <property type="match status" value="1"/>
</dbReference>
<dbReference type="InterPro" id="IPR052462">
    <property type="entry name" value="SLIRP/GR-RBP-like"/>
</dbReference>
<sequence length="471" mass="52336">MSENVNNFVSTNGTTNSSNSNGIEEVNSKIQNNTDVIVNSTNPAGNGNDSKLNNKLNSSNSNTIGIGTNNGNNNGSGSNSNNSHSNGTNSPLVKTFEPSFFGVFVTHIDRSATEQHLEDAFKDCGKIVSSRIIRDTVTNTSKGYGFVNFATEKERDFAVEIKQDICILGNPVVVRKGHDQTHQQYCLSNTGQNSFKTATQKGIDFHFHADHHDKESSSQDINTSELVDPKNVVYVGNVPDKMDDSSLRLYLEGLLGYPSVTFKRKDHYVFMGFQTSIQAQHCIDQLNGITIGNLKITVQPAKKPEDQETVLRYIKYITIALGQCPLDSQQIYMLEKSYRTVYVSQLPPNTDRDDLANCFCRYGNVLDSRIVKDTKTGFPRYGFVIFDTITASTSAVTQSLRLIHTIHGKDVQVQYSRAPKEIIDIASKAGLTDLDGRPTTILQSIIHSVQFRIDFVRFYCLHNNCLLVVFV</sequence>
<evidence type="ECO:0000256" key="1">
    <source>
        <dbReference type="ARBA" id="ARBA00022884"/>
    </source>
</evidence>
<proteinExistence type="predicted"/>
<dbReference type="SMART" id="SM00360">
    <property type="entry name" value="RRM"/>
    <property type="match status" value="3"/>
</dbReference>
<dbReference type="Pfam" id="PF00076">
    <property type="entry name" value="RRM_1"/>
    <property type="match status" value="3"/>
</dbReference>
<accession>X6MP48</accession>
<dbReference type="InterPro" id="IPR012677">
    <property type="entry name" value="Nucleotide-bd_a/b_plait_sf"/>
</dbReference>
<dbReference type="OrthoDB" id="439808at2759"/>
<dbReference type="GO" id="GO:0003723">
    <property type="term" value="F:RNA binding"/>
    <property type="evidence" value="ECO:0007669"/>
    <property type="project" value="UniProtKB-UniRule"/>
</dbReference>
<gene>
    <name evidence="5" type="ORF">RFI_21726</name>
</gene>
<feature type="domain" description="RRM" evidence="4">
    <location>
        <begin position="339"/>
        <end position="418"/>
    </location>
</feature>
<dbReference type="AlphaFoldDB" id="X6MP48"/>
<dbReference type="Gene3D" id="3.30.70.330">
    <property type="match status" value="3"/>
</dbReference>
<feature type="region of interest" description="Disordered" evidence="3">
    <location>
        <begin position="1"/>
        <end position="23"/>
    </location>
</feature>
<dbReference type="Proteomes" id="UP000023152">
    <property type="component" value="Unassembled WGS sequence"/>
</dbReference>
<comment type="caution">
    <text evidence="5">The sequence shown here is derived from an EMBL/GenBank/DDBJ whole genome shotgun (WGS) entry which is preliminary data.</text>
</comment>
<organism evidence="5 6">
    <name type="scientific">Reticulomyxa filosa</name>
    <dbReference type="NCBI Taxonomy" id="46433"/>
    <lineage>
        <taxon>Eukaryota</taxon>
        <taxon>Sar</taxon>
        <taxon>Rhizaria</taxon>
        <taxon>Retaria</taxon>
        <taxon>Foraminifera</taxon>
        <taxon>Monothalamids</taxon>
        <taxon>Reticulomyxidae</taxon>
        <taxon>Reticulomyxa</taxon>
    </lineage>
</organism>
<evidence type="ECO:0000256" key="2">
    <source>
        <dbReference type="PROSITE-ProRule" id="PRU00176"/>
    </source>
</evidence>
<dbReference type="InterPro" id="IPR035979">
    <property type="entry name" value="RBD_domain_sf"/>
</dbReference>
<name>X6MP48_RETFI</name>